<dbReference type="GO" id="GO:1990131">
    <property type="term" value="C:Gtr1-Gtr2 GTPase complex"/>
    <property type="evidence" value="ECO:0007669"/>
    <property type="project" value="TreeGrafter"/>
</dbReference>
<dbReference type="PANTHER" id="PTHR11259">
    <property type="entry name" value="RAS-RELATED GTP BINDING RAG/GTR YEAST"/>
    <property type="match status" value="1"/>
</dbReference>
<protein>
    <recommendedName>
        <fullName evidence="7">GTP-binding protein</fullName>
    </recommendedName>
</protein>
<keyword evidence="3" id="KW-0963">Cytoplasm</keyword>
<dbReference type="Pfam" id="PF04670">
    <property type="entry name" value="Gtr1_RagA"/>
    <property type="match status" value="1"/>
</dbReference>
<accession>A0A6B2LB95</accession>
<evidence type="ECO:0000256" key="3">
    <source>
        <dbReference type="ARBA" id="ARBA00022490"/>
    </source>
</evidence>
<sequence>MMGPRSAGKTSMNSIIFANFLAQDTTKFPSTISVQRSSVRFMGNLNLSLWDCGSQKNFVDEYFTTQSEHIFSNVAVLIFVLDVKSKTVDEDLEQFSKCIECLSKFSKQSKLFALVHKMDLVPPKEKNRIFEGISGQLQTMSQPFKITCFQTSIWEETLYRAWSAIVYSLVPNAELIKEHLTEFMNTIGAEEVILFEKASFLDISHTTRNEETFKDTHRYERISNIVKMFKLSCTKGGTQLKSMQVHNSKFNAFLHEFTQNTYVLVITVDPEVNTAATILNIQNATTHFDKLLNAVTE</sequence>
<evidence type="ECO:0000256" key="2">
    <source>
        <dbReference type="ARBA" id="ARBA00007756"/>
    </source>
</evidence>
<dbReference type="GO" id="GO:0005525">
    <property type="term" value="F:GTP binding"/>
    <property type="evidence" value="ECO:0007669"/>
    <property type="project" value="UniProtKB-KW"/>
</dbReference>
<dbReference type="GO" id="GO:1904263">
    <property type="term" value="P:positive regulation of TORC1 signaling"/>
    <property type="evidence" value="ECO:0007669"/>
    <property type="project" value="TreeGrafter"/>
</dbReference>
<reference evidence="6" key="1">
    <citation type="journal article" date="2020" name="J. Eukaryot. Microbiol.">
        <title>De novo Sequencing, Assembly and Annotation of the Transcriptome for the Free-Living Testate Amoeba Arcella intermedia.</title>
        <authorList>
            <person name="Ribeiro G.M."/>
            <person name="Porfirio-Sousa A.L."/>
            <person name="Maurer-Alcala X.X."/>
            <person name="Katz L.A."/>
            <person name="Lahr D.J.G."/>
        </authorList>
    </citation>
    <scope>NUCLEOTIDE SEQUENCE</scope>
</reference>
<proteinExistence type="inferred from homology"/>
<dbReference type="SUPFAM" id="SSF52540">
    <property type="entry name" value="P-loop containing nucleoside triphosphate hydrolases"/>
    <property type="match status" value="1"/>
</dbReference>
<keyword evidence="5" id="KW-0342">GTP-binding</keyword>
<dbReference type="Gene3D" id="3.30.450.190">
    <property type="match status" value="1"/>
</dbReference>
<evidence type="ECO:0000256" key="5">
    <source>
        <dbReference type="ARBA" id="ARBA00023134"/>
    </source>
</evidence>
<dbReference type="EMBL" id="GIBP01005350">
    <property type="protein sequence ID" value="NDV34319.1"/>
    <property type="molecule type" value="Transcribed_RNA"/>
</dbReference>
<keyword evidence="4" id="KW-0547">Nucleotide-binding</keyword>
<dbReference type="PANTHER" id="PTHR11259:SF1">
    <property type="entry name" value="RAS-RELATED GTP-BINDING PROTEIN"/>
    <property type="match status" value="1"/>
</dbReference>
<evidence type="ECO:0008006" key="7">
    <source>
        <dbReference type="Google" id="ProtNLM"/>
    </source>
</evidence>
<dbReference type="InterPro" id="IPR006762">
    <property type="entry name" value="Gtr1_RagA"/>
</dbReference>
<name>A0A6B2LB95_9EUKA</name>
<dbReference type="GO" id="GO:0009267">
    <property type="term" value="P:cellular response to starvation"/>
    <property type="evidence" value="ECO:0007669"/>
    <property type="project" value="TreeGrafter"/>
</dbReference>
<dbReference type="InterPro" id="IPR039397">
    <property type="entry name" value="RagA/B"/>
</dbReference>
<dbReference type="GO" id="GO:0003924">
    <property type="term" value="F:GTPase activity"/>
    <property type="evidence" value="ECO:0007669"/>
    <property type="project" value="TreeGrafter"/>
</dbReference>
<evidence type="ECO:0000256" key="1">
    <source>
        <dbReference type="ARBA" id="ARBA00004496"/>
    </source>
</evidence>
<evidence type="ECO:0000313" key="6">
    <source>
        <dbReference type="EMBL" id="NDV34319.1"/>
    </source>
</evidence>
<comment type="similarity">
    <text evidence="2">Belongs to the GTR/RAG GTP-binding protein family.</text>
</comment>
<dbReference type="InterPro" id="IPR027417">
    <property type="entry name" value="P-loop_NTPase"/>
</dbReference>
<dbReference type="Gene3D" id="3.40.50.300">
    <property type="entry name" value="P-loop containing nucleotide triphosphate hydrolases"/>
    <property type="match status" value="1"/>
</dbReference>
<dbReference type="FunFam" id="3.30.450.190:FF:000002">
    <property type="entry name" value="Ras-related GTP-binding protein A"/>
    <property type="match status" value="1"/>
</dbReference>
<dbReference type="GO" id="GO:0005764">
    <property type="term" value="C:lysosome"/>
    <property type="evidence" value="ECO:0007669"/>
    <property type="project" value="TreeGrafter"/>
</dbReference>
<dbReference type="CDD" id="cd11384">
    <property type="entry name" value="RagA_like"/>
    <property type="match status" value="1"/>
</dbReference>
<dbReference type="GO" id="GO:0010507">
    <property type="term" value="P:negative regulation of autophagy"/>
    <property type="evidence" value="ECO:0007669"/>
    <property type="project" value="TreeGrafter"/>
</dbReference>
<comment type="subcellular location">
    <subcellularLocation>
        <location evidence="1">Cytoplasm</location>
    </subcellularLocation>
</comment>
<evidence type="ECO:0000256" key="4">
    <source>
        <dbReference type="ARBA" id="ARBA00022741"/>
    </source>
</evidence>
<dbReference type="AlphaFoldDB" id="A0A6B2LB95"/>
<dbReference type="GO" id="GO:0005634">
    <property type="term" value="C:nucleus"/>
    <property type="evidence" value="ECO:0007669"/>
    <property type="project" value="TreeGrafter"/>
</dbReference>
<organism evidence="6">
    <name type="scientific">Arcella intermedia</name>
    <dbReference type="NCBI Taxonomy" id="1963864"/>
    <lineage>
        <taxon>Eukaryota</taxon>
        <taxon>Amoebozoa</taxon>
        <taxon>Tubulinea</taxon>
        <taxon>Elardia</taxon>
        <taxon>Arcellinida</taxon>
        <taxon>Sphaerothecina</taxon>
        <taxon>Arcellidae</taxon>
        <taxon>Arcella</taxon>
    </lineage>
</organism>